<gene>
    <name evidence="7" type="ORF">J8F10_02805</name>
</gene>
<dbReference type="Gene3D" id="3.40.50.150">
    <property type="entry name" value="Vaccinia Virus protein VP39"/>
    <property type="match status" value="1"/>
</dbReference>
<dbReference type="PRINTS" id="PR00996">
    <property type="entry name" value="CHERMTFRASE"/>
</dbReference>
<dbReference type="EMBL" id="JAGKQQ010000001">
    <property type="protein sequence ID" value="MBP3954225.1"/>
    <property type="molecule type" value="Genomic_DNA"/>
</dbReference>
<keyword evidence="4" id="KW-0808">Transferase</keyword>
<dbReference type="RefSeq" id="WP_210652366.1">
    <property type="nucleotide sequence ID" value="NZ_JAGKQQ010000001.1"/>
</dbReference>
<sequence>MTPGEYEFVCKFVRERSSIVLDSGKEYLVDTRLAPVARQFQLESVSALIAKLRATRDADLQTRVVEAMVTTETLFFRDRDPFESLRTTVLPDLIRRRAGERQLNVWSAACSTGQEAYSFVMLVRQHFPELADWNVSVLATDLSEEVLAKARAGRYNQVEINRGLPAALMVRYFKQTGTTWQLADDVRRAVEFRALNLTKPWPALPRMDLVFLRNVMIYFDVDTKKAVLQRAARVLCPDGYLLLGGAETTLNLDTPFQRVENIKGGFHQLAKQVTR</sequence>
<dbReference type="PANTHER" id="PTHR24422:SF21">
    <property type="entry name" value="CHEMOTAXIS PROTEIN METHYLTRANSFERASE 1"/>
    <property type="match status" value="1"/>
</dbReference>
<dbReference type="InterPro" id="IPR000780">
    <property type="entry name" value="CheR_MeTrfase"/>
</dbReference>
<protein>
    <recommendedName>
        <fullName evidence="2">protein-glutamate O-methyltransferase</fullName>
        <ecNumber evidence="2">2.1.1.80</ecNumber>
    </recommendedName>
</protein>
<evidence type="ECO:0000256" key="5">
    <source>
        <dbReference type="ARBA" id="ARBA00022691"/>
    </source>
</evidence>
<dbReference type="InterPro" id="IPR022642">
    <property type="entry name" value="CheR_C"/>
</dbReference>
<evidence type="ECO:0000259" key="6">
    <source>
        <dbReference type="PROSITE" id="PS50123"/>
    </source>
</evidence>
<evidence type="ECO:0000313" key="8">
    <source>
        <dbReference type="Proteomes" id="UP000676565"/>
    </source>
</evidence>
<dbReference type="Proteomes" id="UP000676565">
    <property type="component" value="Unassembled WGS sequence"/>
</dbReference>
<organism evidence="7 8">
    <name type="scientific">Gemmata palustris</name>
    <dbReference type="NCBI Taxonomy" id="2822762"/>
    <lineage>
        <taxon>Bacteria</taxon>
        <taxon>Pseudomonadati</taxon>
        <taxon>Planctomycetota</taxon>
        <taxon>Planctomycetia</taxon>
        <taxon>Gemmatales</taxon>
        <taxon>Gemmataceae</taxon>
        <taxon>Gemmata</taxon>
    </lineage>
</organism>
<dbReference type="SUPFAM" id="SSF47757">
    <property type="entry name" value="Chemotaxis receptor methyltransferase CheR, N-terminal domain"/>
    <property type="match status" value="1"/>
</dbReference>
<evidence type="ECO:0000256" key="2">
    <source>
        <dbReference type="ARBA" id="ARBA00012534"/>
    </source>
</evidence>
<evidence type="ECO:0000256" key="4">
    <source>
        <dbReference type="ARBA" id="ARBA00022679"/>
    </source>
</evidence>
<name>A0ABS5BKM9_9BACT</name>
<keyword evidence="3" id="KW-0489">Methyltransferase</keyword>
<keyword evidence="8" id="KW-1185">Reference proteome</keyword>
<dbReference type="SMART" id="SM00138">
    <property type="entry name" value="MeTrc"/>
    <property type="match status" value="1"/>
</dbReference>
<evidence type="ECO:0000256" key="3">
    <source>
        <dbReference type="ARBA" id="ARBA00022603"/>
    </source>
</evidence>
<proteinExistence type="predicted"/>
<comment type="catalytic activity">
    <reaction evidence="1">
        <text>L-glutamyl-[protein] + S-adenosyl-L-methionine = [protein]-L-glutamate 5-O-methyl ester + S-adenosyl-L-homocysteine</text>
        <dbReference type="Rhea" id="RHEA:24452"/>
        <dbReference type="Rhea" id="RHEA-COMP:10208"/>
        <dbReference type="Rhea" id="RHEA-COMP:10311"/>
        <dbReference type="ChEBI" id="CHEBI:29973"/>
        <dbReference type="ChEBI" id="CHEBI:57856"/>
        <dbReference type="ChEBI" id="CHEBI:59789"/>
        <dbReference type="ChEBI" id="CHEBI:82795"/>
        <dbReference type="EC" id="2.1.1.80"/>
    </reaction>
</comment>
<evidence type="ECO:0000256" key="1">
    <source>
        <dbReference type="ARBA" id="ARBA00001541"/>
    </source>
</evidence>
<dbReference type="Pfam" id="PF01739">
    <property type="entry name" value="CheR"/>
    <property type="match status" value="1"/>
</dbReference>
<feature type="domain" description="CheR-type methyltransferase" evidence="6">
    <location>
        <begin position="1"/>
        <end position="275"/>
    </location>
</feature>
<dbReference type="InterPro" id="IPR036804">
    <property type="entry name" value="CheR_N_sf"/>
</dbReference>
<keyword evidence="5" id="KW-0949">S-adenosyl-L-methionine</keyword>
<dbReference type="EC" id="2.1.1.80" evidence="2"/>
<dbReference type="Gene3D" id="1.10.155.10">
    <property type="entry name" value="Chemotaxis receptor methyltransferase CheR, N-terminal domain"/>
    <property type="match status" value="1"/>
</dbReference>
<dbReference type="InterPro" id="IPR029063">
    <property type="entry name" value="SAM-dependent_MTases_sf"/>
</dbReference>
<reference evidence="7 8" key="1">
    <citation type="submission" date="2021-04" db="EMBL/GenBank/DDBJ databases">
        <authorList>
            <person name="Ivanova A."/>
        </authorList>
    </citation>
    <scope>NUCLEOTIDE SEQUENCE [LARGE SCALE GENOMIC DNA]</scope>
    <source>
        <strain evidence="7 8">G18</strain>
    </source>
</reference>
<comment type="caution">
    <text evidence="7">The sequence shown here is derived from an EMBL/GenBank/DDBJ whole genome shotgun (WGS) entry which is preliminary data.</text>
</comment>
<evidence type="ECO:0000313" key="7">
    <source>
        <dbReference type="EMBL" id="MBP3954225.1"/>
    </source>
</evidence>
<dbReference type="PANTHER" id="PTHR24422">
    <property type="entry name" value="CHEMOTAXIS PROTEIN METHYLTRANSFERASE"/>
    <property type="match status" value="1"/>
</dbReference>
<dbReference type="CDD" id="cd02440">
    <property type="entry name" value="AdoMet_MTases"/>
    <property type="match status" value="1"/>
</dbReference>
<accession>A0ABS5BKM9</accession>
<dbReference type="InterPro" id="IPR050903">
    <property type="entry name" value="Bact_Chemotaxis_MeTrfase"/>
</dbReference>
<dbReference type="InterPro" id="IPR022641">
    <property type="entry name" value="CheR_N"/>
</dbReference>
<dbReference type="SUPFAM" id="SSF53335">
    <property type="entry name" value="S-adenosyl-L-methionine-dependent methyltransferases"/>
    <property type="match status" value="1"/>
</dbReference>
<dbReference type="PROSITE" id="PS50123">
    <property type="entry name" value="CHER"/>
    <property type="match status" value="1"/>
</dbReference>
<dbReference type="Pfam" id="PF03705">
    <property type="entry name" value="CheR_N"/>
    <property type="match status" value="1"/>
</dbReference>